<sequence length="557" mass="60476">MTTIDARSLPGGSRIAAQIVIVGTGPCGMTVARELAPTGADIVLLEGGGTRPDAVSQDTLRGDSASQSAEPLDKARQKGLGGTSRQWGGRTAPFDALDFEPRRELGASGWPLSRDDLMPYYRRAAVALDLGRFEWTAGEALPGHAAHLTGRPGADLADTGIWRFSPPVRFGDVYRRELEGLPNVRLFHHANVTRLRRTAEDGRICAVEAATGEGRHLEFCGGVVVVAAGGLETARLLLASGIGNEHDQLGRNYMIHPIAEVGLLRLRDPRSVGAAAGYVKSRDGVWVRRLLQLDERLRRREGLLNMGFATWYRDPRDPSHGDPLLSAYVLARAALIHTGGFKSAGMHRRFAQPGHTAEHTLNVLRGLPELALFGGRWARERWIGSRTLPAFARRSASGAYRIRFDAEQSPDPESRVTLAKETDAFGVPRLSVRHRVSRSDRENYHRSLVHLADAIGASGWGSYDPPDLDEVLDLPFADATHQMGLLRMGTSPARSVVDPQLRAWSSPNLFCATTGVFPTSSHAGPTLTAVALAIRLADHLRIESRRRQNASSACGAN</sequence>
<keyword evidence="4" id="KW-0274">FAD</keyword>
<dbReference type="Pfam" id="PF05199">
    <property type="entry name" value="GMC_oxred_C"/>
    <property type="match status" value="1"/>
</dbReference>
<name>A0ABU5T157_9MICC</name>
<feature type="compositionally biased region" description="Polar residues" evidence="6">
    <location>
        <begin position="56"/>
        <end position="69"/>
    </location>
</feature>
<comment type="cofactor">
    <cofactor evidence="1">
        <name>FAD</name>
        <dbReference type="ChEBI" id="CHEBI:57692"/>
    </cofactor>
</comment>
<dbReference type="InterPro" id="IPR007867">
    <property type="entry name" value="GMC_OxRtase_C"/>
</dbReference>
<protein>
    <submittedName>
        <fullName evidence="9">GMC family oxidoreductase</fullName>
    </submittedName>
</protein>
<dbReference type="Gene3D" id="3.50.50.60">
    <property type="entry name" value="FAD/NAD(P)-binding domain"/>
    <property type="match status" value="2"/>
</dbReference>
<evidence type="ECO:0000256" key="3">
    <source>
        <dbReference type="ARBA" id="ARBA00022630"/>
    </source>
</evidence>
<dbReference type="Proteomes" id="UP001304769">
    <property type="component" value="Unassembled WGS sequence"/>
</dbReference>
<dbReference type="EMBL" id="JAYGGQ010000001">
    <property type="protein sequence ID" value="MEA5453390.1"/>
    <property type="molecule type" value="Genomic_DNA"/>
</dbReference>
<dbReference type="InterPro" id="IPR036188">
    <property type="entry name" value="FAD/NAD-bd_sf"/>
</dbReference>
<dbReference type="PANTHER" id="PTHR42784:SF1">
    <property type="entry name" value="PYRANOSE 2-OXIDASE"/>
    <property type="match status" value="1"/>
</dbReference>
<feature type="domain" description="Glucose-methanol-choline oxidoreductase N-terminal" evidence="7">
    <location>
        <begin position="183"/>
        <end position="257"/>
    </location>
</feature>
<evidence type="ECO:0000256" key="1">
    <source>
        <dbReference type="ARBA" id="ARBA00001974"/>
    </source>
</evidence>
<feature type="region of interest" description="Disordered" evidence="6">
    <location>
        <begin position="53"/>
        <end position="93"/>
    </location>
</feature>
<gene>
    <name evidence="9" type="ORF">SPF06_01520</name>
</gene>
<dbReference type="RefSeq" id="WP_323277154.1">
    <property type="nucleotide sequence ID" value="NZ_JAYGGQ010000001.1"/>
</dbReference>
<dbReference type="InterPro" id="IPR051473">
    <property type="entry name" value="P2Ox-like"/>
</dbReference>
<feature type="domain" description="Glucose-methanol-choline oxidoreductase C-terminal" evidence="8">
    <location>
        <begin position="410"/>
        <end position="533"/>
    </location>
</feature>
<evidence type="ECO:0000256" key="2">
    <source>
        <dbReference type="ARBA" id="ARBA00010790"/>
    </source>
</evidence>
<keyword evidence="5" id="KW-0560">Oxidoreductase</keyword>
<accession>A0ABU5T157</accession>
<dbReference type="SUPFAM" id="SSF51905">
    <property type="entry name" value="FAD/NAD(P)-binding domain"/>
    <property type="match status" value="1"/>
</dbReference>
<keyword evidence="10" id="KW-1185">Reference proteome</keyword>
<evidence type="ECO:0000259" key="7">
    <source>
        <dbReference type="Pfam" id="PF00732"/>
    </source>
</evidence>
<evidence type="ECO:0000313" key="9">
    <source>
        <dbReference type="EMBL" id="MEA5453390.1"/>
    </source>
</evidence>
<evidence type="ECO:0000256" key="6">
    <source>
        <dbReference type="SAM" id="MobiDB-lite"/>
    </source>
</evidence>
<keyword evidence="3" id="KW-0285">Flavoprotein</keyword>
<comment type="similarity">
    <text evidence="2">Belongs to the GMC oxidoreductase family.</text>
</comment>
<reference evidence="9 10" key="1">
    <citation type="submission" date="2023-12" db="EMBL/GenBank/DDBJ databases">
        <title>Sinomonas terricola sp. nov, isolated from litchi orchard soil in Guangdong, PR China.</title>
        <authorList>
            <person name="Jiaxin W."/>
            <person name="Yang Z."/>
            <person name="Honghui Z."/>
        </authorList>
    </citation>
    <scope>NUCLEOTIDE SEQUENCE [LARGE SCALE GENOMIC DNA]</scope>
    <source>
        <strain evidence="9 10">JGH33</strain>
    </source>
</reference>
<dbReference type="Pfam" id="PF00732">
    <property type="entry name" value="GMC_oxred_N"/>
    <property type="match status" value="1"/>
</dbReference>
<comment type="caution">
    <text evidence="9">The sequence shown here is derived from an EMBL/GenBank/DDBJ whole genome shotgun (WGS) entry which is preliminary data.</text>
</comment>
<organism evidence="9 10">
    <name type="scientific">Sinomonas terricola</name>
    <dbReference type="NCBI Taxonomy" id="3110330"/>
    <lineage>
        <taxon>Bacteria</taxon>
        <taxon>Bacillati</taxon>
        <taxon>Actinomycetota</taxon>
        <taxon>Actinomycetes</taxon>
        <taxon>Micrococcales</taxon>
        <taxon>Micrococcaceae</taxon>
        <taxon>Sinomonas</taxon>
    </lineage>
</organism>
<evidence type="ECO:0000256" key="4">
    <source>
        <dbReference type="ARBA" id="ARBA00022827"/>
    </source>
</evidence>
<proteinExistence type="inferred from homology"/>
<dbReference type="InterPro" id="IPR000172">
    <property type="entry name" value="GMC_OxRdtase_N"/>
</dbReference>
<evidence type="ECO:0000256" key="5">
    <source>
        <dbReference type="ARBA" id="ARBA00023002"/>
    </source>
</evidence>
<dbReference type="PANTHER" id="PTHR42784">
    <property type="entry name" value="PYRANOSE 2-OXIDASE"/>
    <property type="match status" value="1"/>
</dbReference>
<evidence type="ECO:0000313" key="10">
    <source>
        <dbReference type="Proteomes" id="UP001304769"/>
    </source>
</evidence>
<evidence type="ECO:0000259" key="8">
    <source>
        <dbReference type="Pfam" id="PF05199"/>
    </source>
</evidence>